<dbReference type="AlphaFoldDB" id="A0A1N6YHT9"/>
<keyword evidence="5" id="KW-0663">Pyridoxal phosphate</keyword>
<evidence type="ECO:0000256" key="4">
    <source>
        <dbReference type="ARBA" id="ARBA00022679"/>
    </source>
</evidence>
<dbReference type="STRING" id="1017273.SAMN05443094_105280"/>
<dbReference type="Proteomes" id="UP000215545">
    <property type="component" value="Unassembled WGS sequence"/>
</dbReference>
<evidence type="ECO:0000256" key="3">
    <source>
        <dbReference type="ARBA" id="ARBA00022576"/>
    </source>
</evidence>
<evidence type="ECO:0000259" key="7">
    <source>
        <dbReference type="Pfam" id="PF00155"/>
    </source>
</evidence>
<dbReference type="PROSITE" id="PS00105">
    <property type="entry name" value="AA_TRANSFER_CLASS_1"/>
    <property type="match status" value="1"/>
</dbReference>
<dbReference type="SUPFAM" id="SSF53383">
    <property type="entry name" value="PLP-dependent transferases"/>
    <property type="match status" value="1"/>
</dbReference>
<reference evidence="11" key="2">
    <citation type="submission" date="2017-03" db="EMBL/GenBank/DDBJ databases">
        <title>Bacillus sp. V-88(T) DSM27956, whole genome shotgun sequencing project.</title>
        <authorList>
            <person name="Dastager S.G."/>
            <person name="Neurgaonkar P.S."/>
            <person name="Dharne M.S."/>
        </authorList>
    </citation>
    <scope>NUCLEOTIDE SEQUENCE [LARGE SCALE GENOMIC DNA]</scope>
    <source>
        <strain evidence="11">DSM 25145</strain>
    </source>
</reference>
<evidence type="ECO:0000256" key="6">
    <source>
        <dbReference type="RuleBase" id="RU000481"/>
    </source>
</evidence>
<dbReference type="InterPro" id="IPR004838">
    <property type="entry name" value="NHTrfase_class1_PyrdxlP-BS"/>
</dbReference>
<dbReference type="OrthoDB" id="9802328at2"/>
<dbReference type="CDD" id="cd00609">
    <property type="entry name" value="AAT_like"/>
    <property type="match status" value="1"/>
</dbReference>
<reference evidence="8" key="3">
    <citation type="submission" date="2017-03" db="EMBL/GenBank/DDBJ databases">
        <authorList>
            <person name="Dastager S.G."/>
            <person name="Neurgaonkar P.S."/>
            <person name="Dharne M.S."/>
        </authorList>
    </citation>
    <scope>NUCLEOTIDE SEQUENCE</scope>
    <source>
        <strain evidence="8">DSM 25145</strain>
    </source>
</reference>
<evidence type="ECO:0000313" key="10">
    <source>
        <dbReference type="Proteomes" id="UP000186385"/>
    </source>
</evidence>
<dbReference type="FunFam" id="3.40.640.10:FF:000033">
    <property type="entry name" value="Aspartate aminotransferase"/>
    <property type="match status" value="1"/>
</dbReference>
<dbReference type="Proteomes" id="UP000186385">
    <property type="component" value="Unassembled WGS sequence"/>
</dbReference>
<organism evidence="9 10">
    <name type="scientific">Domibacillus enclensis</name>
    <dbReference type="NCBI Taxonomy" id="1017273"/>
    <lineage>
        <taxon>Bacteria</taxon>
        <taxon>Bacillati</taxon>
        <taxon>Bacillota</taxon>
        <taxon>Bacilli</taxon>
        <taxon>Bacillales</taxon>
        <taxon>Bacillaceae</taxon>
        <taxon>Domibacillus</taxon>
    </lineage>
</organism>
<dbReference type="PANTHER" id="PTHR46383:SF3">
    <property type="entry name" value="ASPARTATE AMINOTRANSFERASE-RELATED"/>
    <property type="match status" value="1"/>
</dbReference>
<evidence type="ECO:0000256" key="5">
    <source>
        <dbReference type="ARBA" id="ARBA00022898"/>
    </source>
</evidence>
<dbReference type="InterPro" id="IPR004839">
    <property type="entry name" value="Aminotransferase_I/II_large"/>
</dbReference>
<dbReference type="InterPro" id="IPR050596">
    <property type="entry name" value="AspAT/PAT-like"/>
</dbReference>
<dbReference type="RefSeq" id="WP_045850370.1">
    <property type="nucleotide sequence ID" value="NZ_FTLX01000005.1"/>
</dbReference>
<proteinExistence type="inferred from homology"/>
<dbReference type="EC" id="2.6.1.-" evidence="6"/>
<sequence>MTITKSYVAKSVEQMRPSGIRKFFDLAATMDGVVSLGVGEPDFVTSWSVREAAINSLERGFTSYTANAGLIELRQEIARYMSDRFHVHYSPKEEIIVTVGASQALDIAIRAITDPGDEIIVVEPCFVSYAPLVELAGGRAVTIGTTGDTGFKLQPEQLEAAITDKTKAILLCYPNNPTGTQLDRDDLEAIAEMVKKYDLLVIADEIYAELAYDQAHTSIASLEGMRGRTILINGFSKGFAMTGWRLGFTCAPEEISSAMLKIHQYAMMCASTPAQYAALEALQHGMGDVESMKKDYRQRRNYMVQSFKEIGLDCHLPGGAFYVFPSIQSTGLTSEQFAEKLLLEEKVAVVPGSVFGAGGEGYIRCSYASSMSQLQEAVKRISRFIENNTK</sequence>
<gene>
    <name evidence="8" type="ORF">B1B05_12435</name>
    <name evidence="9" type="ORF">SAMN05443094_105280</name>
</gene>
<dbReference type="GO" id="GO:0008483">
    <property type="term" value="F:transaminase activity"/>
    <property type="evidence" value="ECO:0007669"/>
    <property type="project" value="UniProtKB-KW"/>
</dbReference>
<protein>
    <recommendedName>
        <fullName evidence="6">Aminotransferase</fullName>
        <ecNumber evidence="6">2.6.1.-</ecNumber>
    </recommendedName>
</protein>
<dbReference type="InterPro" id="IPR015421">
    <property type="entry name" value="PyrdxlP-dep_Trfase_major"/>
</dbReference>
<keyword evidence="11" id="KW-1185">Reference proteome</keyword>
<keyword evidence="3 6" id="KW-0032">Aminotransferase</keyword>
<dbReference type="PANTHER" id="PTHR46383">
    <property type="entry name" value="ASPARTATE AMINOTRANSFERASE"/>
    <property type="match status" value="1"/>
</dbReference>
<dbReference type="InterPro" id="IPR015422">
    <property type="entry name" value="PyrdxlP-dep_Trfase_small"/>
</dbReference>
<dbReference type="Gene3D" id="3.40.640.10">
    <property type="entry name" value="Type I PLP-dependent aspartate aminotransferase-like (Major domain)"/>
    <property type="match status" value="1"/>
</dbReference>
<dbReference type="Gene3D" id="3.90.1150.10">
    <property type="entry name" value="Aspartate Aminotransferase, domain 1"/>
    <property type="match status" value="1"/>
</dbReference>
<accession>A0A1N6YHT9</accession>
<feature type="domain" description="Aminotransferase class I/classII large" evidence="7">
    <location>
        <begin position="33"/>
        <end position="381"/>
    </location>
</feature>
<dbReference type="EMBL" id="MWSK01000005">
    <property type="protein sequence ID" value="OXS77632.1"/>
    <property type="molecule type" value="Genomic_DNA"/>
</dbReference>
<dbReference type="EMBL" id="FTLX01000005">
    <property type="protein sequence ID" value="SIR14098.1"/>
    <property type="molecule type" value="Genomic_DNA"/>
</dbReference>
<comment type="cofactor">
    <cofactor evidence="1 6">
        <name>pyridoxal 5'-phosphate</name>
        <dbReference type="ChEBI" id="CHEBI:597326"/>
    </cofactor>
</comment>
<keyword evidence="4 6" id="KW-0808">Transferase</keyword>
<dbReference type="GO" id="GO:0030170">
    <property type="term" value="F:pyridoxal phosphate binding"/>
    <property type="evidence" value="ECO:0007669"/>
    <property type="project" value="InterPro"/>
</dbReference>
<evidence type="ECO:0000256" key="1">
    <source>
        <dbReference type="ARBA" id="ARBA00001933"/>
    </source>
</evidence>
<name>A0A1N6YHT9_9BACI</name>
<evidence type="ECO:0000256" key="2">
    <source>
        <dbReference type="ARBA" id="ARBA00007441"/>
    </source>
</evidence>
<dbReference type="NCBIfam" id="NF005816">
    <property type="entry name" value="PRK07682.1"/>
    <property type="match status" value="1"/>
</dbReference>
<reference evidence="9 10" key="1">
    <citation type="submission" date="2017-01" db="EMBL/GenBank/DDBJ databases">
        <authorList>
            <person name="Mah S.A."/>
            <person name="Swanson W.J."/>
            <person name="Moy G.W."/>
            <person name="Vacquier V.D."/>
        </authorList>
    </citation>
    <scope>NUCLEOTIDE SEQUENCE [LARGE SCALE GENOMIC DNA]</scope>
    <source>
        <strain evidence="9 10">NIO-1016</strain>
    </source>
</reference>
<evidence type="ECO:0000313" key="11">
    <source>
        <dbReference type="Proteomes" id="UP000215545"/>
    </source>
</evidence>
<evidence type="ECO:0000313" key="9">
    <source>
        <dbReference type="EMBL" id="SIR14098.1"/>
    </source>
</evidence>
<dbReference type="InterPro" id="IPR015424">
    <property type="entry name" value="PyrdxlP-dep_Trfase"/>
</dbReference>
<dbReference type="Pfam" id="PF00155">
    <property type="entry name" value="Aminotran_1_2"/>
    <property type="match status" value="1"/>
</dbReference>
<evidence type="ECO:0000313" key="8">
    <source>
        <dbReference type="EMBL" id="OXS77632.1"/>
    </source>
</evidence>
<dbReference type="GO" id="GO:0006520">
    <property type="term" value="P:amino acid metabolic process"/>
    <property type="evidence" value="ECO:0007669"/>
    <property type="project" value="InterPro"/>
</dbReference>
<comment type="similarity">
    <text evidence="2 6">Belongs to the class-I pyridoxal-phosphate-dependent aminotransferase family.</text>
</comment>